<protein>
    <recommendedName>
        <fullName evidence="1">Plasmid pRiA4b Orf3-like domain-containing protein</fullName>
    </recommendedName>
</protein>
<gene>
    <name evidence="2" type="ORF">DDT42_01069</name>
</gene>
<sequence length="161" mass="19107">MKNLREKQEEKIYILKVTLSDVFRRIRGTPHRILAIPERFTLYRFAEEIVDVFDFDFDHCFGFFDNLKLWTESNECYELFKDIEKEQGLEPTHCKGVKKTRVNGVFNNIGKKMLFLFDYGDEWHFIVELKGIESPKQDTNYPLILESIGKAPPQYGEIDED</sequence>
<evidence type="ECO:0000259" key="1">
    <source>
        <dbReference type="Pfam" id="PF07929"/>
    </source>
</evidence>
<comment type="caution">
    <text evidence="2">The sequence shown here is derived from an EMBL/GenBank/DDBJ whole genome shotgun (WGS) entry which is preliminary data.</text>
</comment>
<reference evidence="2 3" key="1">
    <citation type="journal article" date="2021" name="bioRxiv">
        <title>Unique metabolic strategies in Hadean analogues reveal hints for primordial physiology.</title>
        <authorList>
            <person name="Nobu M.K."/>
            <person name="Nakai R."/>
            <person name="Tamazawa S."/>
            <person name="Mori H."/>
            <person name="Toyoda A."/>
            <person name="Ijiri A."/>
            <person name="Suzuki S."/>
            <person name="Kurokawa K."/>
            <person name="Kamagata Y."/>
            <person name="Tamaki H."/>
        </authorList>
    </citation>
    <scope>NUCLEOTIDE SEQUENCE [LARGE SCALE GENOMIC DNA]</scope>
    <source>
        <strain evidence="2">BS525</strain>
    </source>
</reference>
<evidence type="ECO:0000313" key="2">
    <source>
        <dbReference type="EMBL" id="MBT9145199.1"/>
    </source>
</evidence>
<proteinExistence type="predicted"/>
<dbReference type="EMBL" id="QLTW01000060">
    <property type="protein sequence ID" value="MBT9145199.1"/>
    <property type="molecule type" value="Genomic_DNA"/>
</dbReference>
<dbReference type="Gene3D" id="3.10.290.30">
    <property type="entry name" value="MM3350-like"/>
    <property type="match status" value="1"/>
</dbReference>
<dbReference type="Pfam" id="PF07929">
    <property type="entry name" value="PRiA4_ORF3"/>
    <property type="match status" value="1"/>
</dbReference>
<organism evidence="2 3">
    <name type="scientific">Psychracetigena formicireducens</name>
    <dbReference type="NCBI Taxonomy" id="2986056"/>
    <lineage>
        <taxon>Bacteria</taxon>
        <taxon>Bacillati</taxon>
        <taxon>Candidatus Lithacetigenota</taxon>
        <taxon>Candidatus Psychracetigena</taxon>
    </lineage>
</organism>
<dbReference type="AlphaFoldDB" id="A0A9E2F188"/>
<accession>A0A9E2F188</accession>
<name>A0A9E2F188_PSYF1</name>
<feature type="domain" description="Plasmid pRiA4b Orf3-like" evidence="1">
    <location>
        <begin position="11"/>
        <end position="153"/>
    </location>
</feature>
<evidence type="ECO:0000313" key="3">
    <source>
        <dbReference type="Proteomes" id="UP000811545"/>
    </source>
</evidence>
<dbReference type="SUPFAM" id="SSF159941">
    <property type="entry name" value="MM3350-like"/>
    <property type="match status" value="1"/>
</dbReference>
<dbReference type="InterPro" id="IPR012912">
    <property type="entry name" value="Plasmid_pRiA4b_Orf3-like"/>
</dbReference>
<dbReference type="Proteomes" id="UP000811545">
    <property type="component" value="Unassembled WGS sequence"/>
</dbReference>
<dbReference type="InterPro" id="IPR024047">
    <property type="entry name" value="MM3350-like_sf"/>
</dbReference>